<accession>A0AAF1BM64</accession>
<dbReference type="RefSeq" id="XP_062629132.1">
    <property type="nucleotide sequence ID" value="XM_062773148.1"/>
</dbReference>
<name>A0AAF1BM64_9TREE</name>
<evidence type="ECO:0000313" key="3">
    <source>
        <dbReference type="Proteomes" id="UP000827549"/>
    </source>
</evidence>
<protein>
    <recommendedName>
        <fullName evidence="4">BTB domain-containing protein</fullName>
    </recommendedName>
</protein>
<evidence type="ECO:0000313" key="2">
    <source>
        <dbReference type="EMBL" id="WOO83100.1"/>
    </source>
</evidence>
<dbReference type="AlphaFoldDB" id="A0AAF1BM64"/>
<reference evidence="2" key="1">
    <citation type="submission" date="2023-10" db="EMBL/GenBank/DDBJ databases">
        <authorList>
            <person name="Noh H."/>
        </authorList>
    </citation>
    <scope>NUCLEOTIDE SEQUENCE</scope>
    <source>
        <strain evidence="2">DUCC4014</strain>
    </source>
</reference>
<dbReference type="GeneID" id="87809803"/>
<dbReference type="EMBL" id="CP086717">
    <property type="protein sequence ID" value="WOO83100.1"/>
    <property type="molecule type" value="Genomic_DNA"/>
</dbReference>
<gene>
    <name evidence="2" type="ORF">LOC62_04G006581</name>
</gene>
<organism evidence="2 3">
    <name type="scientific">Vanrija pseudolonga</name>
    <dbReference type="NCBI Taxonomy" id="143232"/>
    <lineage>
        <taxon>Eukaryota</taxon>
        <taxon>Fungi</taxon>
        <taxon>Dikarya</taxon>
        <taxon>Basidiomycota</taxon>
        <taxon>Agaricomycotina</taxon>
        <taxon>Tremellomycetes</taxon>
        <taxon>Trichosporonales</taxon>
        <taxon>Trichosporonaceae</taxon>
        <taxon>Vanrija</taxon>
    </lineage>
</organism>
<proteinExistence type="predicted"/>
<feature type="compositionally biased region" description="Polar residues" evidence="1">
    <location>
        <begin position="1"/>
        <end position="22"/>
    </location>
</feature>
<feature type="region of interest" description="Disordered" evidence="1">
    <location>
        <begin position="1"/>
        <end position="26"/>
    </location>
</feature>
<dbReference type="Proteomes" id="UP000827549">
    <property type="component" value="Chromosome 4"/>
</dbReference>
<sequence>MSAASDETLNDAPQDNGTSGSELGNAWLPTASQTSVDTSGTNDTLNFHPDFASSVIFRTSDNVCFRYSLDALARHSTFFRNLAELNDVVTKTEECCQIIDLYSANAAGLEFAFRLLEKPEMFSIDCPDNDVLDNFIDIVKAYDLSEAARKIITGHVLKADGWREELRRHTVHLVISSVANLPADHQGWIAWPLLASPTLDPWARHQLENHPKFNSAVKKAVRQWTMHQLTFTANVLGAFLNSYGVQSSHRQLSAEQNLCCLLELLPRRSVLLEDGENFIDKTLGRHGRVALREAFRELHVEVGS</sequence>
<evidence type="ECO:0000256" key="1">
    <source>
        <dbReference type="SAM" id="MobiDB-lite"/>
    </source>
</evidence>
<keyword evidence="3" id="KW-1185">Reference proteome</keyword>
<evidence type="ECO:0008006" key="4">
    <source>
        <dbReference type="Google" id="ProtNLM"/>
    </source>
</evidence>